<feature type="transmembrane region" description="Helical" evidence="3">
    <location>
        <begin position="267"/>
        <end position="288"/>
    </location>
</feature>
<keyword evidence="3" id="KW-1133">Transmembrane helix</keyword>
<evidence type="ECO:0000313" key="5">
    <source>
        <dbReference type="Proteomes" id="UP001219525"/>
    </source>
</evidence>
<feature type="compositionally biased region" description="Low complexity" evidence="2">
    <location>
        <begin position="179"/>
        <end position="209"/>
    </location>
</feature>
<feature type="region of interest" description="Disordered" evidence="2">
    <location>
        <begin position="120"/>
        <end position="147"/>
    </location>
</feature>
<reference evidence="4" key="1">
    <citation type="submission" date="2023-03" db="EMBL/GenBank/DDBJ databases">
        <title>Massive genome expansion in bonnet fungi (Mycena s.s.) driven by repeated elements and novel gene families across ecological guilds.</title>
        <authorList>
            <consortium name="Lawrence Berkeley National Laboratory"/>
            <person name="Harder C.B."/>
            <person name="Miyauchi S."/>
            <person name="Viragh M."/>
            <person name="Kuo A."/>
            <person name="Thoen E."/>
            <person name="Andreopoulos B."/>
            <person name="Lu D."/>
            <person name="Skrede I."/>
            <person name="Drula E."/>
            <person name="Henrissat B."/>
            <person name="Morin E."/>
            <person name="Kohler A."/>
            <person name="Barry K."/>
            <person name="LaButti K."/>
            <person name="Morin E."/>
            <person name="Salamov A."/>
            <person name="Lipzen A."/>
            <person name="Mereny Z."/>
            <person name="Hegedus B."/>
            <person name="Baldrian P."/>
            <person name="Stursova M."/>
            <person name="Weitz H."/>
            <person name="Taylor A."/>
            <person name="Grigoriev I.V."/>
            <person name="Nagy L.G."/>
            <person name="Martin F."/>
            <person name="Kauserud H."/>
        </authorList>
    </citation>
    <scope>NUCLEOTIDE SEQUENCE</scope>
    <source>
        <strain evidence="4">9144</strain>
    </source>
</reference>
<feature type="region of interest" description="Disordered" evidence="2">
    <location>
        <begin position="171"/>
        <end position="223"/>
    </location>
</feature>
<evidence type="ECO:0000256" key="1">
    <source>
        <dbReference type="SAM" id="Coils"/>
    </source>
</evidence>
<protein>
    <submittedName>
        <fullName evidence="4">Uncharacterized protein</fullName>
    </submittedName>
</protein>
<dbReference type="Proteomes" id="UP001219525">
    <property type="component" value="Unassembled WGS sequence"/>
</dbReference>
<dbReference type="AlphaFoldDB" id="A0AAD6UVW3"/>
<evidence type="ECO:0000256" key="2">
    <source>
        <dbReference type="SAM" id="MobiDB-lite"/>
    </source>
</evidence>
<keyword evidence="5" id="KW-1185">Reference proteome</keyword>
<gene>
    <name evidence="4" type="ORF">GGX14DRAFT_575253</name>
</gene>
<accession>A0AAD6UVW3</accession>
<comment type="caution">
    <text evidence="4">The sequence shown here is derived from an EMBL/GenBank/DDBJ whole genome shotgun (WGS) entry which is preliminary data.</text>
</comment>
<keyword evidence="3" id="KW-0472">Membrane</keyword>
<evidence type="ECO:0000256" key="3">
    <source>
        <dbReference type="SAM" id="Phobius"/>
    </source>
</evidence>
<dbReference type="EMBL" id="JARJCW010000087">
    <property type="protein sequence ID" value="KAJ7195924.1"/>
    <property type="molecule type" value="Genomic_DNA"/>
</dbReference>
<keyword evidence="3" id="KW-0812">Transmembrane</keyword>
<name>A0AAD6UVW3_9AGAR</name>
<keyword evidence="1" id="KW-0175">Coiled coil</keyword>
<proteinExistence type="predicted"/>
<evidence type="ECO:0000313" key="4">
    <source>
        <dbReference type="EMBL" id="KAJ7195924.1"/>
    </source>
</evidence>
<organism evidence="4 5">
    <name type="scientific">Mycena pura</name>
    <dbReference type="NCBI Taxonomy" id="153505"/>
    <lineage>
        <taxon>Eukaryota</taxon>
        <taxon>Fungi</taxon>
        <taxon>Dikarya</taxon>
        <taxon>Basidiomycota</taxon>
        <taxon>Agaricomycotina</taxon>
        <taxon>Agaricomycetes</taxon>
        <taxon>Agaricomycetidae</taxon>
        <taxon>Agaricales</taxon>
        <taxon>Marasmiineae</taxon>
        <taxon>Mycenaceae</taxon>
        <taxon>Mycena</taxon>
    </lineage>
</organism>
<feature type="coiled-coil region" evidence="1">
    <location>
        <begin position="365"/>
        <end position="392"/>
    </location>
</feature>
<sequence length="407" mass="42049">MDACILAGFWRILSRRTLIHSSSALGCSREPTYVVESRSAISHLYMVDMQSVARRLNPVSRNARIRVVVYIAHPTSLLLSIQCSRSMGVRPLLFYLPALLLSSRAAGRANGYRLGQDAHGAVARDGGRGKGKGKSEGSGLDSEQDSDEPISTWGYVLGVLGWLTKHASSSPPHIAVGASSSRSSTPPSAPSNSYSGLQASSSSTTQTISIPPPPISSTSSPAFGSALQMHTSIAPTAGSTSATVAGTPTRIASASSLPQSQGRPSSAAVAGVVASSVIVLTVCLGLIARRLFRARRQRGAEILAPRSYDTASGALASTGGAAGDGVLRMKWAVGTGAGAGAAAAAEQPPLEHAGGGAGEQRTDNLALAREQNDALRERIRALEQEMRTLSWAGVELPGQSPPGYTSV</sequence>